<dbReference type="AlphaFoldDB" id="F1A3M6"/>
<feature type="compositionally biased region" description="Polar residues" evidence="2">
    <location>
        <begin position="258"/>
        <end position="275"/>
    </location>
</feature>
<dbReference type="InterPro" id="IPR011701">
    <property type="entry name" value="MFS"/>
</dbReference>
<dbReference type="OMA" id="QSCHISN"/>
<keyword evidence="3" id="KW-1133">Transmembrane helix</keyword>
<dbReference type="InParanoid" id="F1A3M6"/>
<dbReference type="RefSeq" id="XP_003294270.1">
    <property type="nucleotide sequence ID" value="XM_003294222.1"/>
</dbReference>
<comment type="subcellular location">
    <subcellularLocation>
        <location evidence="1">Membrane</location>
        <topology evidence="1">Multi-pass membrane protein</topology>
    </subcellularLocation>
</comment>
<keyword evidence="3" id="KW-0472">Membrane</keyword>
<feature type="transmembrane region" description="Helical" evidence="3">
    <location>
        <begin position="821"/>
        <end position="839"/>
    </location>
</feature>
<evidence type="ECO:0000256" key="2">
    <source>
        <dbReference type="SAM" id="MobiDB-lite"/>
    </source>
</evidence>
<dbReference type="GO" id="GO:0022857">
    <property type="term" value="F:transmembrane transporter activity"/>
    <property type="evidence" value="ECO:0007669"/>
    <property type="project" value="InterPro"/>
</dbReference>
<feature type="transmembrane region" description="Helical" evidence="3">
    <location>
        <begin position="753"/>
        <end position="771"/>
    </location>
</feature>
<dbReference type="InterPro" id="IPR020846">
    <property type="entry name" value="MFS_dom"/>
</dbReference>
<evidence type="ECO:0000256" key="3">
    <source>
        <dbReference type="SAM" id="Phobius"/>
    </source>
</evidence>
<feature type="domain" description="Major facilitator superfamily (MFS) profile" evidence="4">
    <location>
        <begin position="456"/>
        <end position="846"/>
    </location>
</feature>
<feature type="compositionally biased region" description="Acidic residues" evidence="2">
    <location>
        <begin position="181"/>
        <end position="200"/>
    </location>
</feature>
<sequence length="866" mass="96414">MINIYSSQQSNQENGIENTEENINTNNSNINSNMENNIENINNNNSNINNNNNNSNNNNMNNGIISNSNCESQQIENSIYSGNENYMIVSRVLSNNDFLVSNGSNGNLTLTASGNYIPIVNNNNINLNTSLPPTPPIPPQYGYGTLTPTNSDSDSDYSDCLLPDINRSHSNDKSLNNDNNGYEDSEEDGDEDYEERDNQDDTYYKVDNCNKYINVNNNKKSNPININQKKNKKSKQLGIDDFEIIEIEEENEINGNNTHNSNQMASSNSISPPHQSPFKQLLTNKLRSIKDKIENSPSEKYNTFPTDRFNNIPTSDIILYSSPLHNNDHSAIKGSGGLLSHHHHITNGNLSFSPIIDNKSYSNNNIEQNYSSSFDAPNTPLNINNISPSSSITKDTFDTDSQYSTSNNNIILDSNSNNNDFKQTMYNNSSLIRGYSNSSITRPVSNYEKSKVNYKILILLSLSVFFSVSNLYYAQPLLNEIGKISGEDTPLPYGITSLVTMSVQIGYALGLLFISILSEVMSKKKLTLVLSMINCAALVGIGLSTHIAMVIVFHFIVGVSTIIPYIAVPLALDMTPNPSDRGNIVSVLLSSVFVGLLGARVTSGVIGFLFGWRVVFYFAAITMFIISLLLFYFLPYTPRNQNIIPYNKLLLSTWEFLKKEKTLRQTSFIGSMVFATFSILWTTLSYRLNDEPYQYNSGFIGLFGLIGMAGAIASPISGRIAERFGINRLMVIYIFICALGYFILMFFDFHIVGLIFGIFILDLGVQSCHISNQSRNNQIAIEESSKYSMNTIYMASYLIGGSIGSGISGVIYSHWNWSGSSVVALIFLGLALTCHLITFEKPFTHSLVNNNNNNNNNNENHDIVQT</sequence>
<feature type="transmembrane region" description="Helical" evidence="3">
    <location>
        <begin position="551"/>
        <end position="572"/>
    </location>
</feature>
<proteinExistence type="predicted"/>
<feature type="transmembrane region" description="Helical" evidence="3">
    <location>
        <begin position="698"/>
        <end position="717"/>
    </location>
</feature>
<dbReference type="SUPFAM" id="SSF103473">
    <property type="entry name" value="MFS general substrate transporter"/>
    <property type="match status" value="1"/>
</dbReference>
<accession>F1A3M6</accession>
<evidence type="ECO:0000256" key="1">
    <source>
        <dbReference type="ARBA" id="ARBA00004141"/>
    </source>
</evidence>
<dbReference type="GO" id="GO:0016020">
    <property type="term" value="C:membrane"/>
    <property type="evidence" value="ECO:0007669"/>
    <property type="project" value="UniProtKB-SubCell"/>
</dbReference>
<feature type="transmembrane region" description="Helical" evidence="3">
    <location>
        <begin position="792"/>
        <end position="815"/>
    </location>
</feature>
<feature type="transmembrane region" description="Helical" evidence="3">
    <location>
        <begin position="668"/>
        <end position="686"/>
    </location>
</feature>
<dbReference type="eggNOG" id="ENOG502QUXC">
    <property type="taxonomic scope" value="Eukaryota"/>
</dbReference>
<feature type="region of interest" description="Disordered" evidence="2">
    <location>
        <begin position="130"/>
        <end position="203"/>
    </location>
</feature>
<keyword evidence="6" id="KW-1185">Reference proteome</keyword>
<dbReference type="PANTHER" id="PTHR42910:SF1">
    <property type="entry name" value="MAJOR FACILITATOR SUPERFAMILY (MFS) PROFILE DOMAIN-CONTAINING PROTEIN"/>
    <property type="match status" value="1"/>
</dbReference>
<keyword evidence="3" id="KW-0812">Transmembrane</keyword>
<evidence type="ECO:0000313" key="6">
    <source>
        <dbReference type="Proteomes" id="UP000001064"/>
    </source>
</evidence>
<dbReference type="PROSITE" id="PS50850">
    <property type="entry name" value="MFS"/>
    <property type="match status" value="1"/>
</dbReference>
<dbReference type="CDD" id="cd17324">
    <property type="entry name" value="MFS_NepI_like"/>
    <property type="match status" value="1"/>
</dbReference>
<gene>
    <name evidence="5" type="ORF">DICPUDRAFT_84754</name>
</gene>
<feature type="transmembrane region" description="Helical" evidence="3">
    <location>
        <begin position="615"/>
        <end position="634"/>
    </location>
</feature>
<protein>
    <recommendedName>
        <fullName evidence="4">Major facilitator superfamily (MFS) profile domain-containing protein</fullName>
    </recommendedName>
</protein>
<feature type="transmembrane region" description="Helical" evidence="3">
    <location>
        <begin position="729"/>
        <end position="747"/>
    </location>
</feature>
<name>F1A3M6_DICPU</name>
<dbReference type="GeneID" id="10506352"/>
<dbReference type="Gene3D" id="1.20.1250.20">
    <property type="entry name" value="MFS general substrate transporter like domains"/>
    <property type="match status" value="1"/>
</dbReference>
<dbReference type="EMBL" id="GL871467">
    <property type="protein sequence ID" value="EGC29199.1"/>
    <property type="molecule type" value="Genomic_DNA"/>
</dbReference>
<evidence type="ECO:0000259" key="4">
    <source>
        <dbReference type="PROSITE" id="PS50850"/>
    </source>
</evidence>
<feature type="transmembrane region" description="Helical" evidence="3">
    <location>
        <begin position="526"/>
        <end position="545"/>
    </location>
</feature>
<evidence type="ECO:0000313" key="5">
    <source>
        <dbReference type="EMBL" id="EGC29199.1"/>
    </source>
</evidence>
<dbReference type="InterPro" id="IPR036259">
    <property type="entry name" value="MFS_trans_sf"/>
</dbReference>
<feature type="transmembrane region" description="Helical" evidence="3">
    <location>
        <begin position="452"/>
        <end position="473"/>
    </location>
</feature>
<feature type="compositionally biased region" description="Low complexity" evidence="2">
    <location>
        <begin position="13"/>
        <end position="55"/>
    </location>
</feature>
<organism evidence="5 6">
    <name type="scientific">Dictyostelium purpureum</name>
    <name type="common">Slime mold</name>
    <dbReference type="NCBI Taxonomy" id="5786"/>
    <lineage>
        <taxon>Eukaryota</taxon>
        <taxon>Amoebozoa</taxon>
        <taxon>Evosea</taxon>
        <taxon>Eumycetozoa</taxon>
        <taxon>Dictyostelia</taxon>
        <taxon>Dictyosteliales</taxon>
        <taxon>Dictyosteliaceae</taxon>
        <taxon>Dictyostelium</taxon>
    </lineage>
</organism>
<feature type="transmembrane region" description="Helical" evidence="3">
    <location>
        <begin position="584"/>
        <end position="609"/>
    </location>
</feature>
<dbReference type="VEuPathDB" id="AmoebaDB:DICPUDRAFT_84754"/>
<dbReference type="FunCoup" id="F1A3M6">
    <property type="interactions" value="937"/>
</dbReference>
<dbReference type="KEGG" id="dpp:DICPUDRAFT_84754"/>
<reference evidence="6" key="1">
    <citation type="journal article" date="2011" name="Genome Biol.">
        <title>Comparative genomics of the social amoebae Dictyostelium discoideum and Dictyostelium purpureum.</title>
        <authorList>
            <consortium name="US DOE Joint Genome Institute (JGI-PGF)"/>
            <person name="Sucgang R."/>
            <person name="Kuo A."/>
            <person name="Tian X."/>
            <person name="Salerno W."/>
            <person name="Parikh A."/>
            <person name="Feasley C.L."/>
            <person name="Dalin E."/>
            <person name="Tu H."/>
            <person name="Huang E."/>
            <person name="Barry K."/>
            <person name="Lindquist E."/>
            <person name="Shapiro H."/>
            <person name="Bruce D."/>
            <person name="Schmutz J."/>
            <person name="Salamov A."/>
            <person name="Fey P."/>
            <person name="Gaudet P."/>
            <person name="Anjard C."/>
            <person name="Babu M.M."/>
            <person name="Basu S."/>
            <person name="Bushmanova Y."/>
            <person name="van der Wel H."/>
            <person name="Katoh-Kurasawa M."/>
            <person name="Dinh C."/>
            <person name="Coutinho P.M."/>
            <person name="Saito T."/>
            <person name="Elias M."/>
            <person name="Schaap P."/>
            <person name="Kay R.R."/>
            <person name="Henrissat B."/>
            <person name="Eichinger L."/>
            <person name="Rivero F."/>
            <person name="Putnam N.H."/>
            <person name="West C.M."/>
            <person name="Loomis W.F."/>
            <person name="Chisholm R.L."/>
            <person name="Shaulsky G."/>
            <person name="Strassmann J.E."/>
            <person name="Queller D.C."/>
            <person name="Kuspa A."/>
            <person name="Grigoriev I.V."/>
        </authorList>
    </citation>
    <scope>NUCLEOTIDE SEQUENCE [LARGE SCALE GENOMIC DNA]</scope>
    <source>
        <strain evidence="6">QSDP1</strain>
    </source>
</reference>
<feature type="region of interest" description="Disordered" evidence="2">
    <location>
        <begin position="1"/>
        <end position="55"/>
    </location>
</feature>
<dbReference type="Pfam" id="PF07690">
    <property type="entry name" value="MFS_1"/>
    <property type="match status" value="1"/>
</dbReference>
<dbReference type="Proteomes" id="UP000001064">
    <property type="component" value="Unassembled WGS sequence"/>
</dbReference>
<dbReference type="PANTHER" id="PTHR42910">
    <property type="entry name" value="TRANSPORTER SCO4007-RELATED"/>
    <property type="match status" value="1"/>
</dbReference>
<dbReference type="OrthoDB" id="2105912at2759"/>
<feature type="transmembrane region" description="Helical" evidence="3">
    <location>
        <begin position="493"/>
        <end position="514"/>
    </location>
</feature>
<feature type="compositionally biased region" description="Polar residues" evidence="2">
    <location>
        <begin position="1"/>
        <end position="12"/>
    </location>
</feature>
<feature type="region of interest" description="Disordered" evidence="2">
    <location>
        <begin position="251"/>
        <end position="275"/>
    </location>
</feature>